<accession>A0A9N7KYY0</accession>
<reference evidence="2" key="1">
    <citation type="submission" date="2022-04" db="EMBL/GenBank/DDBJ databases">
        <title>The complete mitochondrial genome of the white-rot fungus Phanerochaete sordida YK-624.</title>
        <authorList>
            <person name="Mori T."/>
            <person name="Dohra H."/>
            <person name="Hirai H."/>
            <person name="Kawagishi H."/>
        </authorList>
    </citation>
    <scope>NUCLEOTIDE SEQUENCE</scope>
    <source>
        <strain evidence="2">YK-624</strain>
    </source>
</reference>
<sequence>MHQQTKRSEAKDHKAVSAVIRGWSFVLKWYLYFLFTYFFLLWTVVNSYLQNLVSSKLQYIDYFFFLLESVLLQINLLICEFNFLMLCDTALWSLIVAATASLRCSALLALL</sequence>
<dbReference type="EMBL" id="LC707859">
    <property type="protein sequence ID" value="BDI12876.1"/>
    <property type="molecule type" value="Genomic_DNA"/>
</dbReference>
<proteinExistence type="predicted"/>
<protein>
    <submittedName>
        <fullName evidence="2">Uncharacterized protein</fullName>
    </submittedName>
</protein>
<name>A0A9N7KYY0_9APHY</name>
<feature type="transmembrane region" description="Helical" evidence="1">
    <location>
        <begin position="29"/>
        <end position="49"/>
    </location>
</feature>
<keyword evidence="1" id="KW-0472">Membrane</keyword>
<keyword evidence="3" id="KW-1185">Reference proteome</keyword>
<feature type="transmembrane region" description="Helical" evidence="1">
    <location>
        <begin position="90"/>
        <end position="110"/>
    </location>
</feature>
<keyword evidence="1" id="KW-1133">Transmembrane helix</keyword>
<evidence type="ECO:0000256" key="1">
    <source>
        <dbReference type="SAM" id="Phobius"/>
    </source>
</evidence>
<organism evidence="2 3">
    <name type="scientific">Phanerochaete sordida</name>
    <dbReference type="NCBI Taxonomy" id="48140"/>
    <lineage>
        <taxon>Eukaryota</taxon>
        <taxon>Fungi</taxon>
        <taxon>Dikarya</taxon>
        <taxon>Basidiomycota</taxon>
        <taxon>Agaricomycotina</taxon>
        <taxon>Agaricomycetes</taxon>
        <taxon>Polyporales</taxon>
        <taxon>Phanerochaetaceae</taxon>
        <taxon>Phanerochaete</taxon>
    </lineage>
</organism>
<keyword evidence="2" id="KW-0496">Mitochondrion</keyword>
<dbReference type="AlphaFoldDB" id="A0A9N7KYY0"/>
<evidence type="ECO:0000313" key="2">
    <source>
        <dbReference type="EMBL" id="BDI12876.1"/>
    </source>
</evidence>
<geneLocation type="mitochondrion" evidence="2"/>
<feature type="transmembrane region" description="Helical" evidence="1">
    <location>
        <begin position="61"/>
        <end position="84"/>
    </location>
</feature>
<dbReference type="Proteomes" id="UP000703269">
    <property type="component" value="Mitochondrion MT"/>
</dbReference>
<keyword evidence="1" id="KW-0812">Transmembrane</keyword>
<evidence type="ECO:0000313" key="3">
    <source>
        <dbReference type="Proteomes" id="UP000703269"/>
    </source>
</evidence>